<dbReference type="Pfam" id="PF04966">
    <property type="entry name" value="OprB"/>
    <property type="match status" value="1"/>
</dbReference>
<evidence type="ECO:0000256" key="2">
    <source>
        <dbReference type="RuleBase" id="RU363072"/>
    </source>
</evidence>
<evidence type="ECO:0000256" key="1">
    <source>
        <dbReference type="ARBA" id="ARBA00008769"/>
    </source>
</evidence>
<comment type="similarity">
    <text evidence="1 2">Belongs to the OprB family.</text>
</comment>
<feature type="signal peptide" evidence="2">
    <location>
        <begin position="1"/>
        <end position="25"/>
    </location>
</feature>
<reference evidence="3 4" key="1">
    <citation type="submission" date="2019-02" db="EMBL/GenBank/DDBJ databases">
        <title>Deep-cultivation of Planctomycetes and their phenomic and genomic characterization uncovers novel biology.</title>
        <authorList>
            <person name="Wiegand S."/>
            <person name="Jogler M."/>
            <person name="Boedeker C."/>
            <person name="Pinto D."/>
            <person name="Vollmers J."/>
            <person name="Rivas-Marin E."/>
            <person name="Kohn T."/>
            <person name="Peeters S.H."/>
            <person name="Heuer A."/>
            <person name="Rast P."/>
            <person name="Oberbeckmann S."/>
            <person name="Bunk B."/>
            <person name="Jeske O."/>
            <person name="Meyerdierks A."/>
            <person name="Storesund J.E."/>
            <person name="Kallscheuer N."/>
            <person name="Luecker S."/>
            <person name="Lage O.M."/>
            <person name="Pohl T."/>
            <person name="Merkel B.J."/>
            <person name="Hornburger P."/>
            <person name="Mueller R.-W."/>
            <person name="Bruemmer F."/>
            <person name="Labrenz M."/>
            <person name="Spormann A.M."/>
            <person name="Op den Camp H."/>
            <person name="Overmann J."/>
            <person name="Amann R."/>
            <person name="Jetten M.S.M."/>
            <person name="Mascher T."/>
            <person name="Medema M.H."/>
            <person name="Devos D.P."/>
            <person name="Kaster A.-K."/>
            <person name="Ovreas L."/>
            <person name="Rohde M."/>
            <person name="Galperin M.Y."/>
            <person name="Jogler C."/>
        </authorList>
    </citation>
    <scope>NUCLEOTIDE SEQUENCE [LARGE SCALE GENOMIC DNA]</scope>
    <source>
        <strain evidence="3 4">Pla85_3_4</strain>
    </source>
</reference>
<dbReference type="GO" id="GO:0008643">
    <property type="term" value="P:carbohydrate transport"/>
    <property type="evidence" value="ECO:0007669"/>
    <property type="project" value="InterPro"/>
</dbReference>
<gene>
    <name evidence="3" type="ORF">Pla8534_64200</name>
</gene>
<keyword evidence="4" id="KW-1185">Reference proteome</keyword>
<dbReference type="KEGG" id="lcre:Pla8534_64200"/>
<name>A0A518E380_9BACT</name>
<keyword evidence="2" id="KW-0732">Signal</keyword>
<dbReference type="InterPro" id="IPR007049">
    <property type="entry name" value="Carb-sel_porin_OprB"/>
</dbReference>
<dbReference type="InterPro" id="IPR038673">
    <property type="entry name" value="OprB_sf"/>
</dbReference>
<dbReference type="OrthoDB" id="177316at2"/>
<dbReference type="PANTHER" id="PTHR37944">
    <property type="entry name" value="PORIN B"/>
    <property type="match status" value="1"/>
</dbReference>
<dbReference type="EMBL" id="CP036433">
    <property type="protein sequence ID" value="QDU98551.1"/>
    <property type="molecule type" value="Genomic_DNA"/>
</dbReference>
<proteinExistence type="inferred from homology"/>
<accession>A0A518E380</accession>
<dbReference type="InterPro" id="IPR052932">
    <property type="entry name" value="OprB_Porin"/>
</dbReference>
<dbReference type="AlphaFoldDB" id="A0A518E380"/>
<feature type="chain" id="PRO_5022252075" evidence="2">
    <location>
        <begin position="26"/>
        <end position="452"/>
    </location>
</feature>
<dbReference type="RefSeq" id="WP_145057901.1">
    <property type="nucleotide sequence ID" value="NZ_CP036433.1"/>
</dbReference>
<dbReference type="Proteomes" id="UP000317648">
    <property type="component" value="Chromosome"/>
</dbReference>
<evidence type="ECO:0000313" key="3">
    <source>
        <dbReference type="EMBL" id="QDU98551.1"/>
    </source>
</evidence>
<organism evidence="3 4">
    <name type="scientific">Lignipirellula cremea</name>
    <dbReference type="NCBI Taxonomy" id="2528010"/>
    <lineage>
        <taxon>Bacteria</taxon>
        <taxon>Pseudomonadati</taxon>
        <taxon>Planctomycetota</taxon>
        <taxon>Planctomycetia</taxon>
        <taxon>Pirellulales</taxon>
        <taxon>Pirellulaceae</taxon>
        <taxon>Lignipirellula</taxon>
    </lineage>
</organism>
<protein>
    <submittedName>
        <fullName evidence="3">Carbohydrate-selective porin, OprB family</fullName>
    </submittedName>
</protein>
<dbReference type="Gene3D" id="2.40.160.180">
    <property type="entry name" value="Carbohydrate-selective porin OprB"/>
    <property type="match status" value="1"/>
</dbReference>
<sequence precursor="true">MLKPIHHYLIAVLSLGFCAAGLLHAEEPAPAIGPPVCPPLLEQPSLPATPAPPAAPSPGYDGCLLERTKLTGDWCGARTSMLEHGMVWDLDTTNFYFGVANGGREQRDTFAGHGDYVMNWDVSKAGGPEGLFVKLRAEHRYGQSISSSTGSFLPATVLTSLPAPDYEDLYITNLIFTQALSENFAVFAGKIDTLSGDANAFAHARGKDQFSNLGFVVNPLMLRAVPYSTLAAGFSVLHELQPIFTFTVMNPVESSRTTGFGELFEKGVTLTAEARLPYELNGLVGHQVFGGVWSSRNYVALGQDPRVVLPNVPIERQSGTWALYWNADQYLSMYDDAPTKGWGLFARAGVADNQANPLAGFVSAGIGGDSPIRSRRQDTFGVGYYYLQTSDKIGVFAERALGPIGDGHGVEMFYNYAVTPWMHLTGDAQVLHPEVKNVNTAFVLGLRCKIDF</sequence>
<evidence type="ECO:0000313" key="4">
    <source>
        <dbReference type="Proteomes" id="UP000317648"/>
    </source>
</evidence>
<dbReference type="PANTHER" id="PTHR37944:SF1">
    <property type="entry name" value="PORIN B"/>
    <property type="match status" value="1"/>
</dbReference>
<dbReference type="GO" id="GO:0015288">
    <property type="term" value="F:porin activity"/>
    <property type="evidence" value="ECO:0007669"/>
    <property type="project" value="InterPro"/>
</dbReference>
<dbReference type="GO" id="GO:0016020">
    <property type="term" value="C:membrane"/>
    <property type="evidence" value="ECO:0007669"/>
    <property type="project" value="InterPro"/>
</dbReference>